<feature type="compositionally biased region" description="Basic and acidic residues" evidence="7">
    <location>
        <begin position="46"/>
        <end position="61"/>
    </location>
</feature>
<feature type="region of interest" description="Disordered" evidence="7">
    <location>
        <begin position="38"/>
        <end position="61"/>
    </location>
</feature>
<dbReference type="EMBL" id="UINC01108665">
    <property type="protein sequence ID" value="SVC74931.1"/>
    <property type="molecule type" value="Genomic_DNA"/>
</dbReference>
<dbReference type="InterPro" id="IPR032831">
    <property type="entry name" value="LptM_cons"/>
</dbReference>
<keyword evidence="2" id="KW-0732">Signal</keyword>
<evidence type="ECO:0000256" key="5">
    <source>
        <dbReference type="ARBA" id="ARBA00023237"/>
    </source>
</evidence>
<dbReference type="Pfam" id="PF13627">
    <property type="entry name" value="LptM_cons"/>
    <property type="match status" value="1"/>
</dbReference>
<accession>A0A382PSG1</accession>
<sequence length="61" mass="6658">MQSLNCRLGSLLLPLTLIVACGQKGPLYLPADESAIYSPVPEQTSDSDKNDQDEAPKKIRK</sequence>
<evidence type="ECO:0000256" key="7">
    <source>
        <dbReference type="SAM" id="MobiDB-lite"/>
    </source>
</evidence>
<evidence type="ECO:0000256" key="3">
    <source>
        <dbReference type="ARBA" id="ARBA00023136"/>
    </source>
</evidence>
<keyword evidence="5" id="KW-0998">Cell outer membrane</keyword>
<proteinExistence type="predicted"/>
<keyword evidence="4" id="KW-0564">Palmitate</keyword>
<dbReference type="NCBIfam" id="NF047847">
    <property type="entry name" value="SS_mature_LptM"/>
    <property type="match status" value="1"/>
</dbReference>
<evidence type="ECO:0000256" key="2">
    <source>
        <dbReference type="ARBA" id="ARBA00022729"/>
    </source>
</evidence>
<organism evidence="8">
    <name type="scientific">marine metagenome</name>
    <dbReference type="NCBI Taxonomy" id="408172"/>
    <lineage>
        <taxon>unclassified sequences</taxon>
        <taxon>metagenomes</taxon>
        <taxon>ecological metagenomes</taxon>
    </lineage>
</organism>
<gene>
    <name evidence="8" type="ORF">METZ01_LOCUS327785</name>
</gene>
<keyword evidence="3" id="KW-0472">Membrane</keyword>
<evidence type="ECO:0000256" key="4">
    <source>
        <dbReference type="ARBA" id="ARBA00023139"/>
    </source>
</evidence>
<evidence type="ECO:0000313" key="8">
    <source>
        <dbReference type="EMBL" id="SVC74931.1"/>
    </source>
</evidence>
<keyword evidence="6" id="KW-0449">Lipoprotein</keyword>
<evidence type="ECO:0000256" key="6">
    <source>
        <dbReference type="ARBA" id="ARBA00023288"/>
    </source>
</evidence>
<reference evidence="8" key="1">
    <citation type="submission" date="2018-05" db="EMBL/GenBank/DDBJ databases">
        <authorList>
            <person name="Lanie J.A."/>
            <person name="Ng W.-L."/>
            <person name="Kazmierczak K.M."/>
            <person name="Andrzejewski T.M."/>
            <person name="Davidsen T.M."/>
            <person name="Wayne K.J."/>
            <person name="Tettelin H."/>
            <person name="Glass J.I."/>
            <person name="Rusch D."/>
            <person name="Podicherti R."/>
            <person name="Tsui H.-C.T."/>
            <person name="Winkler M.E."/>
        </authorList>
    </citation>
    <scope>NUCLEOTIDE SEQUENCE</scope>
</reference>
<dbReference type="AlphaFoldDB" id="A0A382PSG1"/>
<evidence type="ECO:0008006" key="9">
    <source>
        <dbReference type="Google" id="ProtNLM"/>
    </source>
</evidence>
<name>A0A382PSG1_9ZZZZ</name>
<dbReference type="GO" id="GO:0009279">
    <property type="term" value="C:cell outer membrane"/>
    <property type="evidence" value="ECO:0007669"/>
    <property type="project" value="UniProtKB-SubCell"/>
</dbReference>
<dbReference type="PROSITE" id="PS51257">
    <property type="entry name" value="PROKAR_LIPOPROTEIN"/>
    <property type="match status" value="1"/>
</dbReference>
<comment type="subcellular location">
    <subcellularLocation>
        <location evidence="1">Cell outer membrane</location>
        <topology evidence="1">Lipid-anchor</topology>
    </subcellularLocation>
</comment>
<evidence type="ECO:0000256" key="1">
    <source>
        <dbReference type="ARBA" id="ARBA00004459"/>
    </source>
</evidence>
<protein>
    <recommendedName>
        <fullName evidence="9">Lipoprotein</fullName>
    </recommendedName>
</protein>